<dbReference type="SUPFAM" id="SSF161098">
    <property type="entry name" value="MetI-like"/>
    <property type="match status" value="2"/>
</dbReference>
<keyword evidence="6 8" id="KW-1133">Transmembrane helix</keyword>
<dbReference type="GO" id="GO:0005886">
    <property type="term" value="C:plasma membrane"/>
    <property type="evidence" value="ECO:0007669"/>
    <property type="project" value="UniProtKB-SubCell"/>
</dbReference>
<feature type="domain" description="ABC transmembrane type-1" evidence="9">
    <location>
        <begin position="325"/>
        <end position="515"/>
    </location>
</feature>
<evidence type="ECO:0000256" key="8">
    <source>
        <dbReference type="RuleBase" id="RU363032"/>
    </source>
</evidence>
<dbReference type="AlphaFoldDB" id="A0A4Q2RUV2"/>
<dbReference type="Gene3D" id="1.10.3720.10">
    <property type="entry name" value="MetI-like"/>
    <property type="match status" value="2"/>
</dbReference>
<feature type="transmembrane region" description="Helical" evidence="8">
    <location>
        <begin position="390"/>
        <end position="407"/>
    </location>
</feature>
<keyword evidence="4" id="KW-0997">Cell inner membrane</keyword>
<reference evidence="10 11" key="1">
    <citation type="submission" date="2019-01" db="EMBL/GenBank/DDBJ databases">
        <title>Novel species of Nocardioides.</title>
        <authorList>
            <person name="Liu Q."/>
            <person name="Xin Y.-H."/>
        </authorList>
    </citation>
    <scope>NUCLEOTIDE SEQUENCE [LARGE SCALE GENOMIC DNA]</scope>
    <source>
        <strain evidence="10 11">HLT3-15</strain>
    </source>
</reference>
<organism evidence="10 11">
    <name type="scientific">Nocardioides glacieisoli</name>
    <dbReference type="NCBI Taxonomy" id="1168730"/>
    <lineage>
        <taxon>Bacteria</taxon>
        <taxon>Bacillati</taxon>
        <taxon>Actinomycetota</taxon>
        <taxon>Actinomycetes</taxon>
        <taxon>Propionibacteriales</taxon>
        <taxon>Nocardioidaceae</taxon>
        <taxon>Nocardioides</taxon>
    </lineage>
</organism>
<comment type="caution">
    <text evidence="10">The sequence shown here is derived from an EMBL/GenBank/DDBJ whole genome shotgun (WGS) entry which is preliminary data.</text>
</comment>
<feature type="transmembrane region" description="Helical" evidence="8">
    <location>
        <begin position="233"/>
        <end position="252"/>
    </location>
</feature>
<dbReference type="InterPro" id="IPR000515">
    <property type="entry name" value="MetI-like"/>
</dbReference>
<keyword evidence="7 8" id="KW-0472">Membrane</keyword>
<keyword evidence="11" id="KW-1185">Reference proteome</keyword>
<evidence type="ECO:0000256" key="1">
    <source>
        <dbReference type="ARBA" id="ARBA00004429"/>
    </source>
</evidence>
<keyword evidence="2 8" id="KW-0813">Transport</keyword>
<dbReference type="CDD" id="cd06261">
    <property type="entry name" value="TM_PBP2"/>
    <property type="match status" value="2"/>
</dbReference>
<evidence type="ECO:0000259" key="9">
    <source>
        <dbReference type="PROSITE" id="PS50928"/>
    </source>
</evidence>
<feature type="transmembrane region" description="Helical" evidence="8">
    <location>
        <begin position="106"/>
        <end position="126"/>
    </location>
</feature>
<dbReference type="PROSITE" id="PS50928">
    <property type="entry name" value="ABC_TM1"/>
    <property type="match status" value="2"/>
</dbReference>
<evidence type="ECO:0000256" key="6">
    <source>
        <dbReference type="ARBA" id="ARBA00022989"/>
    </source>
</evidence>
<dbReference type="PANTHER" id="PTHR43357">
    <property type="entry name" value="INNER MEMBRANE ABC TRANSPORTER PERMEASE PROTEIN YDCV"/>
    <property type="match status" value="1"/>
</dbReference>
<feature type="transmembrane region" description="Helical" evidence="8">
    <location>
        <begin position="497"/>
        <end position="516"/>
    </location>
</feature>
<keyword evidence="5 8" id="KW-0812">Transmembrane</keyword>
<dbReference type="InterPro" id="IPR035906">
    <property type="entry name" value="MetI-like_sf"/>
</dbReference>
<gene>
    <name evidence="10" type="ORF">EUA06_08900</name>
</gene>
<sequence length="535" mass="55737">MTTATPARPDTRSAPGSVTGRRTPPLLLAAGVAVAVLALIPLAYVATYVVVIGPVELWQLVARPRIVELLRNTITLAAACMAATAVLGVGLAFLVERTDLPGRRVWHGLLVAPLAVPAFVNGYAWVSLDRSVHGFAGAFGVVTLSYYPLVYLPVVAMLRRLDPALEESAWSLGHSRARTFRTVVLPQLRPALLGGALLVGLHLLAEFGALSLLRFPTFTTAIYDQYGSTFNGAAATAMAGVLVLLCLVLLLADLRLRGDRRYARVGRGAARSVVPVPLGPWRLPVLATVGAVVGLAVGVPAISLVRWLVVGTSTQFPLAELTEALVATVALALAGAVVTTLAAIPVVWLAVRHRGRLSTLIERSTYVANALPGIVVGLALVVASLRLVPVVYQTATLLVAAYAILFLPRAVVTVRAGLEQAPVVLDDVAHSLGLGPIATARRVTLPLIAPSLGAGAALVFLAISTELTATLMLSPIGTRTLATEFWSASSELRYGAAAPYALLLVLVSIPATVLLMRTDGPAAQAEDGVVPGGPA</sequence>
<dbReference type="Pfam" id="PF00528">
    <property type="entry name" value="BPD_transp_1"/>
    <property type="match status" value="2"/>
</dbReference>
<feature type="transmembrane region" description="Helical" evidence="8">
    <location>
        <begin position="132"/>
        <end position="152"/>
    </location>
</feature>
<feature type="transmembrane region" description="Helical" evidence="8">
    <location>
        <begin position="285"/>
        <end position="309"/>
    </location>
</feature>
<feature type="transmembrane region" description="Helical" evidence="8">
    <location>
        <begin position="26"/>
        <end position="53"/>
    </location>
</feature>
<evidence type="ECO:0000256" key="5">
    <source>
        <dbReference type="ARBA" id="ARBA00022692"/>
    </source>
</evidence>
<proteinExistence type="inferred from homology"/>
<evidence type="ECO:0000313" key="10">
    <source>
        <dbReference type="EMBL" id="RYB91599.1"/>
    </source>
</evidence>
<dbReference type="EMBL" id="SDWS01000003">
    <property type="protein sequence ID" value="RYB91599.1"/>
    <property type="molecule type" value="Genomic_DNA"/>
</dbReference>
<feature type="transmembrane region" description="Helical" evidence="8">
    <location>
        <begin position="191"/>
        <end position="213"/>
    </location>
</feature>
<comment type="similarity">
    <text evidence="8">Belongs to the binding-protein-dependent transport system permease family.</text>
</comment>
<protein>
    <submittedName>
        <fullName evidence="10">Iron ABC transporter permease</fullName>
    </submittedName>
</protein>
<dbReference type="Proteomes" id="UP000291838">
    <property type="component" value="Unassembled WGS sequence"/>
</dbReference>
<evidence type="ECO:0000256" key="2">
    <source>
        <dbReference type="ARBA" id="ARBA00022448"/>
    </source>
</evidence>
<comment type="subcellular location">
    <subcellularLocation>
        <location evidence="1">Cell inner membrane</location>
        <topology evidence="1">Multi-pass membrane protein</topology>
    </subcellularLocation>
    <subcellularLocation>
        <location evidence="8">Cell membrane</location>
        <topology evidence="8">Multi-pass membrane protein</topology>
    </subcellularLocation>
</comment>
<dbReference type="OrthoDB" id="5100908at2"/>
<accession>A0A4Q2RUV2</accession>
<feature type="transmembrane region" description="Helical" evidence="8">
    <location>
        <begin position="329"/>
        <end position="351"/>
    </location>
</feature>
<dbReference type="PANTHER" id="PTHR43357:SF3">
    <property type="entry name" value="FE(3+)-TRANSPORT SYSTEM PERMEASE PROTEIN FBPB 2"/>
    <property type="match status" value="1"/>
</dbReference>
<feature type="transmembrane region" description="Helical" evidence="8">
    <location>
        <begin position="73"/>
        <end position="94"/>
    </location>
</feature>
<evidence type="ECO:0000256" key="3">
    <source>
        <dbReference type="ARBA" id="ARBA00022475"/>
    </source>
</evidence>
<evidence type="ECO:0000256" key="4">
    <source>
        <dbReference type="ARBA" id="ARBA00022519"/>
    </source>
</evidence>
<dbReference type="GO" id="GO:0055085">
    <property type="term" value="P:transmembrane transport"/>
    <property type="evidence" value="ECO:0007669"/>
    <property type="project" value="InterPro"/>
</dbReference>
<feature type="transmembrane region" description="Helical" evidence="8">
    <location>
        <begin position="451"/>
        <end position="477"/>
    </location>
</feature>
<evidence type="ECO:0000313" key="11">
    <source>
        <dbReference type="Proteomes" id="UP000291838"/>
    </source>
</evidence>
<evidence type="ECO:0000256" key="7">
    <source>
        <dbReference type="ARBA" id="ARBA00023136"/>
    </source>
</evidence>
<keyword evidence="3" id="KW-1003">Cell membrane</keyword>
<feature type="domain" description="ABC transmembrane type-1" evidence="9">
    <location>
        <begin position="70"/>
        <end position="251"/>
    </location>
</feature>
<feature type="transmembrane region" description="Helical" evidence="8">
    <location>
        <begin position="363"/>
        <end position="384"/>
    </location>
</feature>
<name>A0A4Q2RUV2_9ACTN</name>